<dbReference type="AlphaFoldDB" id="A0AA86IYZ5"/>
<evidence type="ECO:0000313" key="1">
    <source>
        <dbReference type="EMBL" id="BCU56572.1"/>
    </source>
</evidence>
<sequence length="82" mass="8072">MAIVIITVTTGTAATGATVITGIITINGVKTAGVHTIAAITVAGINAMLTSAAIEKAGAIAMTIVDRVVAMATGMGIIINEY</sequence>
<gene>
    <name evidence="1" type="ORF">ENKO_31660</name>
</gene>
<protein>
    <submittedName>
        <fullName evidence="1">Uncharacterized protein</fullName>
    </submittedName>
</protein>
<dbReference type="Proteomes" id="UP000682928">
    <property type="component" value="Chromosome"/>
</dbReference>
<evidence type="ECO:0000313" key="2">
    <source>
        <dbReference type="Proteomes" id="UP000682928"/>
    </source>
</evidence>
<dbReference type="EMBL" id="AP024590">
    <property type="protein sequence ID" value="BCU56572.1"/>
    <property type="molecule type" value="Genomic_DNA"/>
</dbReference>
<proteinExistence type="predicted"/>
<accession>A0AA86IYZ5</accession>
<reference evidence="1" key="1">
    <citation type="submission" date="2021-04" db="EMBL/GenBank/DDBJ databases">
        <title>Difference and commonality of drug resistance evolution in various bacteria. and drug sensitivity profiles.</title>
        <authorList>
            <person name="Maeda T."/>
            <person name="Shibai A."/>
            <person name="Kawada K."/>
            <person name="Kotani H."/>
            <person name="Tarusawa Y."/>
            <person name="Tanabe K."/>
            <person name="Furusawa C."/>
        </authorList>
    </citation>
    <scope>NUCLEOTIDE SEQUENCE</scope>
    <source>
        <strain evidence="1">JCM 8580</strain>
    </source>
</reference>
<organism evidence="1 2">
    <name type="scientific">Enterobacter kobei</name>
    <dbReference type="NCBI Taxonomy" id="208224"/>
    <lineage>
        <taxon>Bacteria</taxon>
        <taxon>Pseudomonadati</taxon>
        <taxon>Pseudomonadota</taxon>
        <taxon>Gammaproteobacteria</taxon>
        <taxon>Enterobacterales</taxon>
        <taxon>Enterobacteriaceae</taxon>
        <taxon>Enterobacter</taxon>
        <taxon>Enterobacter cloacae complex</taxon>
    </lineage>
</organism>
<name>A0AA86IYZ5_9ENTR</name>